<gene>
    <name evidence="1" type="ORF">PVAND_011706</name>
</gene>
<organism evidence="1 2">
    <name type="scientific">Polypedilum vanderplanki</name>
    <name type="common">Sleeping chironomid midge</name>
    <dbReference type="NCBI Taxonomy" id="319348"/>
    <lineage>
        <taxon>Eukaryota</taxon>
        <taxon>Metazoa</taxon>
        <taxon>Ecdysozoa</taxon>
        <taxon>Arthropoda</taxon>
        <taxon>Hexapoda</taxon>
        <taxon>Insecta</taxon>
        <taxon>Pterygota</taxon>
        <taxon>Neoptera</taxon>
        <taxon>Endopterygota</taxon>
        <taxon>Diptera</taxon>
        <taxon>Nematocera</taxon>
        <taxon>Chironomoidea</taxon>
        <taxon>Chironomidae</taxon>
        <taxon>Chironominae</taxon>
        <taxon>Polypedilum</taxon>
        <taxon>Polypedilum</taxon>
    </lineage>
</organism>
<accession>A0A9J6CK62</accession>
<dbReference type="OrthoDB" id="5855429at2759"/>
<dbReference type="AlphaFoldDB" id="A0A9J6CK62"/>
<proteinExistence type="predicted"/>
<dbReference type="Proteomes" id="UP001107558">
    <property type="component" value="Chromosome 1"/>
</dbReference>
<name>A0A9J6CK62_POLVA</name>
<evidence type="ECO:0000313" key="1">
    <source>
        <dbReference type="EMBL" id="KAG5682349.1"/>
    </source>
</evidence>
<comment type="caution">
    <text evidence="1">The sequence shown here is derived from an EMBL/GenBank/DDBJ whole genome shotgun (WGS) entry which is preliminary data.</text>
</comment>
<reference evidence="1" key="1">
    <citation type="submission" date="2021-03" db="EMBL/GenBank/DDBJ databases">
        <title>Chromosome level genome of the anhydrobiotic midge Polypedilum vanderplanki.</title>
        <authorList>
            <person name="Yoshida Y."/>
            <person name="Kikawada T."/>
            <person name="Gusev O."/>
        </authorList>
    </citation>
    <scope>NUCLEOTIDE SEQUENCE</scope>
    <source>
        <strain evidence="1">NIAS01</strain>
        <tissue evidence="1">Whole body or cell culture</tissue>
    </source>
</reference>
<protein>
    <submittedName>
        <fullName evidence="1">Uncharacterized protein</fullName>
    </submittedName>
</protein>
<dbReference type="EMBL" id="JADBJN010000001">
    <property type="protein sequence ID" value="KAG5682349.1"/>
    <property type="molecule type" value="Genomic_DNA"/>
</dbReference>
<evidence type="ECO:0000313" key="2">
    <source>
        <dbReference type="Proteomes" id="UP001107558"/>
    </source>
</evidence>
<sequence length="100" mass="11653">MTDCSNLCQGKQIRKASCVEMNSKVVVLDSYCRSSAKPFDDYRECNVDCRLGWEIFKSECSVNCGDGNRTIKIECVQRYERNDQQSKIVDKHHCPHRMRQ</sequence>
<keyword evidence="2" id="KW-1185">Reference proteome</keyword>